<organism evidence="2 3">
    <name type="scientific">Eleutherodactylus coqui</name>
    <name type="common">Puerto Rican coqui</name>
    <dbReference type="NCBI Taxonomy" id="57060"/>
    <lineage>
        <taxon>Eukaryota</taxon>
        <taxon>Metazoa</taxon>
        <taxon>Chordata</taxon>
        <taxon>Craniata</taxon>
        <taxon>Vertebrata</taxon>
        <taxon>Euteleostomi</taxon>
        <taxon>Amphibia</taxon>
        <taxon>Batrachia</taxon>
        <taxon>Anura</taxon>
        <taxon>Neobatrachia</taxon>
        <taxon>Hyloidea</taxon>
        <taxon>Eleutherodactylidae</taxon>
        <taxon>Eleutherodactylinae</taxon>
        <taxon>Eleutherodactylus</taxon>
        <taxon>Eleutherodactylus</taxon>
    </lineage>
</organism>
<keyword evidence="1" id="KW-0732">Signal</keyword>
<protein>
    <recommendedName>
        <fullName evidence="4">Secreted protein</fullName>
    </recommendedName>
</protein>
<keyword evidence="3" id="KW-1185">Reference proteome</keyword>
<gene>
    <name evidence="2" type="ORF">GDO78_000278</name>
</gene>
<name>A0A8J6KF65_ELECQ</name>
<comment type="caution">
    <text evidence="2">The sequence shown here is derived from an EMBL/GenBank/DDBJ whole genome shotgun (WGS) entry which is preliminary data.</text>
</comment>
<evidence type="ECO:0000313" key="2">
    <source>
        <dbReference type="EMBL" id="KAG9491688.1"/>
    </source>
</evidence>
<evidence type="ECO:0000313" key="3">
    <source>
        <dbReference type="Proteomes" id="UP000770717"/>
    </source>
</evidence>
<proteinExistence type="predicted"/>
<dbReference type="AlphaFoldDB" id="A0A8J6KF65"/>
<evidence type="ECO:0000256" key="1">
    <source>
        <dbReference type="SAM" id="SignalP"/>
    </source>
</evidence>
<evidence type="ECO:0008006" key="4">
    <source>
        <dbReference type="Google" id="ProtNLM"/>
    </source>
</evidence>
<dbReference type="Proteomes" id="UP000770717">
    <property type="component" value="Unassembled WGS sequence"/>
</dbReference>
<sequence length="81" mass="9083">MTYSLLGGLVFLLFADLHRGIQSIYGDFFASCIDRFSSSCTDHVKYCMGTLVDLWKTLMKNFGVTANAISFNWNAKTLISD</sequence>
<accession>A0A8J6KF65</accession>
<feature type="chain" id="PRO_5035300558" description="Secreted protein" evidence="1">
    <location>
        <begin position="21"/>
        <end position="81"/>
    </location>
</feature>
<dbReference type="EMBL" id="WNTK01000001">
    <property type="protein sequence ID" value="KAG9491688.1"/>
    <property type="molecule type" value="Genomic_DNA"/>
</dbReference>
<reference evidence="2" key="1">
    <citation type="thesis" date="2020" institute="ProQuest LLC" country="789 East Eisenhower Parkway, Ann Arbor, MI, USA">
        <title>Comparative Genomics and Chromosome Evolution.</title>
        <authorList>
            <person name="Mudd A.B."/>
        </authorList>
    </citation>
    <scope>NUCLEOTIDE SEQUENCE</scope>
    <source>
        <strain evidence="2">HN-11 Male</strain>
        <tissue evidence="2">Kidney and liver</tissue>
    </source>
</reference>
<feature type="signal peptide" evidence="1">
    <location>
        <begin position="1"/>
        <end position="20"/>
    </location>
</feature>